<feature type="chain" id="PRO_5003117044" evidence="1">
    <location>
        <begin position="26"/>
        <end position="49"/>
    </location>
</feature>
<dbReference type="EMBL" id="FN647789">
    <property type="protein sequence ID" value="CBN79532.1"/>
    <property type="molecule type" value="Genomic_DNA"/>
</dbReference>
<dbReference type="Proteomes" id="UP000002630">
    <property type="component" value="Linkage Group LG09"/>
</dbReference>
<feature type="signal peptide" evidence="1">
    <location>
        <begin position="1"/>
        <end position="25"/>
    </location>
</feature>
<reference evidence="2 3" key="1">
    <citation type="journal article" date="2010" name="Nature">
        <title>The Ectocarpus genome and the independent evolution of multicellularity in brown algae.</title>
        <authorList>
            <person name="Cock J.M."/>
            <person name="Sterck L."/>
            <person name="Rouze P."/>
            <person name="Scornet D."/>
            <person name="Allen A.E."/>
            <person name="Amoutzias G."/>
            <person name="Anthouard V."/>
            <person name="Artiguenave F."/>
            <person name="Aury J.M."/>
            <person name="Badger J.H."/>
            <person name="Beszteri B."/>
            <person name="Billiau K."/>
            <person name="Bonnet E."/>
            <person name="Bothwell J.H."/>
            <person name="Bowler C."/>
            <person name="Boyen C."/>
            <person name="Brownlee C."/>
            <person name="Carrano C.J."/>
            <person name="Charrier B."/>
            <person name="Cho G.Y."/>
            <person name="Coelho S.M."/>
            <person name="Collen J."/>
            <person name="Corre E."/>
            <person name="Da Silva C."/>
            <person name="Delage L."/>
            <person name="Delaroque N."/>
            <person name="Dittami S.M."/>
            <person name="Doulbeau S."/>
            <person name="Elias M."/>
            <person name="Farnham G."/>
            <person name="Gachon C.M."/>
            <person name="Gschloessl B."/>
            <person name="Heesch S."/>
            <person name="Jabbari K."/>
            <person name="Jubin C."/>
            <person name="Kawai H."/>
            <person name="Kimura K."/>
            <person name="Kloareg B."/>
            <person name="Kupper F.C."/>
            <person name="Lang D."/>
            <person name="Le Bail A."/>
            <person name="Leblanc C."/>
            <person name="Lerouge P."/>
            <person name="Lohr M."/>
            <person name="Lopez P.J."/>
            <person name="Martens C."/>
            <person name="Maumus F."/>
            <person name="Michel G."/>
            <person name="Miranda-Saavedra D."/>
            <person name="Morales J."/>
            <person name="Moreau H."/>
            <person name="Motomura T."/>
            <person name="Nagasato C."/>
            <person name="Napoli C.A."/>
            <person name="Nelson D.R."/>
            <person name="Nyvall-Collen P."/>
            <person name="Peters A.F."/>
            <person name="Pommier C."/>
            <person name="Potin P."/>
            <person name="Poulain J."/>
            <person name="Quesneville H."/>
            <person name="Read B."/>
            <person name="Rensing S.A."/>
            <person name="Ritter A."/>
            <person name="Rousvoal S."/>
            <person name="Samanta M."/>
            <person name="Samson G."/>
            <person name="Schroeder D.C."/>
            <person name="Segurens B."/>
            <person name="Strittmatter M."/>
            <person name="Tonon T."/>
            <person name="Tregear J.W."/>
            <person name="Valentin K."/>
            <person name="von Dassow P."/>
            <person name="Yamagishi T."/>
            <person name="Van de Peer Y."/>
            <person name="Wincker P."/>
        </authorList>
    </citation>
    <scope>NUCLEOTIDE SEQUENCE [LARGE SCALE GENOMIC DNA]</scope>
    <source>
        <strain evidence="3">Ec32 / CCAP1310/4</strain>
    </source>
</reference>
<keyword evidence="1" id="KW-0732">Signal</keyword>
<keyword evidence="3" id="KW-1185">Reference proteome</keyword>
<gene>
    <name evidence="2" type="ORF">Esi_0011_0075</name>
</gene>
<evidence type="ECO:0000313" key="3">
    <source>
        <dbReference type="Proteomes" id="UP000002630"/>
    </source>
</evidence>
<sequence length="49" mass="5542">MSLASVHCSLHFWVLLVGRMEPGFGRGPADRLPAAEVHQAVEDRERWVQ</sequence>
<dbReference type="EMBL" id="FN649734">
    <property type="protein sequence ID" value="CBN79532.1"/>
    <property type="molecule type" value="Genomic_DNA"/>
</dbReference>
<proteinExistence type="predicted"/>
<name>D8LCL9_ECTSI</name>
<dbReference type="AlphaFoldDB" id="D8LCL9"/>
<evidence type="ECO:0000256" key="1">
    <source>
        <dbReference type="SAM" id="SignalP"/>
    </source>
</evidence>
<protein>
    <submittedName>
        <fullName evidence="2">Uncharacterized protein</fullName>
    </submittedName>
</protein>
<dbReference type="InParanoid" id="D8LCL9"/>
<accession>D8LCL9</accession>
<evidence type="ECO:0000313" key="2">
    <source>
        <dbReference type="EMBL" id="CBN79532.1"/>
    </source>
</evidence>
<organism evidence="2 3">
    <name type="scientific">Ectocarpus siliculosus</name>
    <name type="common">Brown alga</name>
    <name type="synonym">Conferva siliculosa</name>
    <dbReference type="NCBI Taxonomy" id="2880"/>
    <lineage>
        <taxon>Eukaryota</taxon>
        <taxon>Sar</taxon>
        <taxon>Stramenopiles</taxon>
        <taxon>Ochrophyta</taxon>
        <taxon>PX clade</taxon>
        <taxon>Phaeophyceae</taxon>
        <taxon>Ectocarpales</taxon>
        <taxon>Ectocarpaceae</taxon>
        <taxon>Ectocarpus</taxon>
    </lineage>
</organism>